<evidence type="ECO:0000259" key="11">
    <source>
        <dbReference type="PROSITE" id="PS50929"/>
    </source>
</evidence>
<keyword evidence="5" id="KW-0547">Nucleotide-binding</keyword>
<accession>A0A9D1HQH4</accession>
<dbReference type="InterPro" id="IPR003439">
    <property type="entry name" value="ABC_transporter-like_ATP-bd"/>
</dbReference>
<dbReference type="Proteomes" id="UP000824088">
    <property type="component" value="Unassembled WGS sequence"/>
</dbReference>
<dbReference type="PANTHER" id="PTHR43394">
    <property type="entry name" value="ATP-DEPENDENT PERMEASE MDL1, MITOCHONDRIAL"/>
    <property type="match status" value="1"/>
</dbReference>
<gene>
    <name evidence="12" type="ORF">IAD51_00270</name>
</gene>
<evidence type="ECO:0000256" key="8">
    <source>
        <dbReference type="ARBA" id="ARBA00023136"/>
    </source>
</evidence>
<evidence type="ECO:0000256" key="9">
    <source>
        <dbReference type="SAM" id="Phobius"/>
    </source>
</evidence>
<dbReference type="SUPFAM" id="SSF90123">
    <property type="entry name" value="ABC transporter transmembrane region"/>
    <property type="match status" value="1"/>
</dbReference>
<reference evidence="12" key="2">
    <citation type="journal article" date="2021" name="PeerJ">
        <title>Extensive microbial diversity within the chicken gut microbiome revealed by metagenomics and culture.</title>
        <authorList>
            <person name="Gilroy R."/>
            <person name="Ravi A."/>
            <person name="Getino M."/>
            <person name="Pursley I."/>
            <person name="Horton D.L."/>
            <person name="Alikhan N.F."/>
            <person name="Baker D."/>
            <person name="Gharbi K."/>
            <person name="Hall N."/>
            <person name="Watson M."/>
            <person name="Adriaenssens E.M."/>
            <person name="Foster-Nyarko E."/>
            <person name="Jarju S."/>
            <person name="Secka A."/>
            <person name="Antonio M."/>
            <person name="Oren A."/>
            <person name="Chaudhuri R.R."/>
            <person name="La Ragione R."/>
            <person name="Hildebrand F."/>
            <person name="Pallen M.J."/>
        </authorList>
    </citation>
    <scope>NUCLEOTIDE SEQUENCE</scope>
    <source>
        <strain evidence="12">1063</strain>
    </source>
</reference>
<dbReference type="GO" id="GO:0005886">
    <property type="term" value="C:plasma membrane"/>
    <property type="evidence" value="ECO:0007669"/>
    <property type="project" value="UniProtKB-SubCell"/>
</dbReference>
<dbReference type="Pfam" id="PF00664">
    <property type="entry name" value="ABC_membrane"/>
    <property type="match status" value="1"/>
</dbReference>
<feature type="transmembrane region" description="Helical" evidence="9">
    <location>
        <begin position="301"/>
        <end position="321"/>
    </location>
</feature>
<dbReference type="SMART" id="SM00382">
    <property type="entry name" value="AAA"/>
    <property type="match status" value="1"/>
</dbReference>
<dbReference type="AlphaFoldDB" id="A0A9D1HQH4"/>
<dbReference type="InterPro" id="IPR027417">
    <property type="entry name" value="P-loop_NTPase"/>
</dbReference>
<evidence type="ECO:0000256" key="3">
    <source>
        <dbReference type="ARBA" id="ARBA00022475"/>
    </source>
</evidence>
<dbReference type="Gene3D" id="3.40.50.300">
    <property type="entry name" value="P-loop containing nucleotide triphosphate hydrolases"/>
    <property type="match status" value="1"/>
</dbReference>
<dbReference type="GO" id="GO:0005524">
    <property type="term" value="F:ATP binding"/>
    <property type="evidence" value="ECO:0007669"/>
    <property type="project" value="UniProtKB-KW"/>
</dbReference>
<dbReference type="InterPro" id="IPR003593">
    <property type="entry name" value="AAA+_ATPase"/>
</dbReference>
<evidence type="ECO:0000259" key="10">
    <source>
        <dbReference type="PROSITE" id="PS50893"/>
    </source>
</evidence>
<dbReference type="SUPFAM" id="SSF52540">
    <property type="entry name" value="P-loop containing nucleoside triphosphate hydrolases"/>
    <property type="match status" value="1"/>
</dbReference>
<dbReference type="Gene3D" id="1.20.1560.10">
    <property type="entry name" value="ABC transporter type 1, transmembrane domain"/>
    <property type="match status" value="1"/>
</dbReference>
<keyword evidence="2" id="KW-0813">Transport</keyword>
<feature type="domain" description="ABC transmembrane type-1" evidence="11">
    <location>
        <begin position="17"/>
        <end position="321"/>
    </location>
</feature>
<evidence type="ECO:0000313" key="12">
    <source>
        <dbReference type="EMBL" id="HIU20666.1"/>
    </source>
</evidence>
<dbReference type="CDD" id="cd18548">
    <property type="entry name" value="ABC_6TM_Tm287_like"/>
    <property type="match status" value="1"/>
</dbReference>
<keyword evidence="6 12" id="KW-0067">ATP-binding</keyword>
<proteinExistence type="predicted"/>
<dbReference type="PROSITE" id="PS50893">
    <property type="entry name" value="ABC_TRANSPORTER_2"/>
    <property type="match status" value="1"/>
</dbReference>
<feature type="transmembrane region" description="Helical" evidence="9">
    <location>
        <begin position="74"/>
        <end position="95"/>
    </location>
</feature>
<evidence type="ECO:0000256" key="7">
    <source>
        <dbReference type="ARBA" id="ARBA00022989"/>
    </source>
</evidence>
<evidence type="ECO:0000256" key="6">
    <source>
        <dbReference type="ARBA" id="ARBA00022840"/>
    </source>
</evidence>
<sequence>MLRSLLGCVGEYKTASVLTSVFVVFEVVLEVFIPLIMAQIIDVGLEEGLTSYTFVLQLGASETPLFTVASRTEFIVICGALMIVMALLSLVFGALSGRFAAYAATGFSMNVRRGIYYKVQDFSFANLDRFSTAGLVTRLTTDITNVQMSYMMVIRVLVRAPVMLILALGMAISINPGLAVIFAVALPVIVVGLAVGIIIVYPRFMKMLKKYDDMNEITQENLTAIRTVKTFVREDFETDKFKKISSLVQKLQFSAEKMLVIAMPLMQLVAFGCIIAVVWFGGNQIITGDMYYGSLTAFLNYIMQILMSLAMVAMVFVMLVLSRASAGRIVEVFREVPDIADNPAPAADKVADGSIDFDGVNFSYAKNSDVLNLEDINLHIAPGEVVGIIGGTGSAKSTLVQLIPRLYDVTEGSVRVGGVDVRDYRLNDLRDAVAMVLQKNVLFSGTIKDNLKWGNPDATDEQIEHAARAAQAHDFVMSFPDGYETELGQGGVNVSGGQKQRLCIARALLKKPKVMILDDSTSAVDTATDAAIRKGLREEFGSTTVLIIAQRISSVQDADKIVVMDDGRIDAVGTHEELLAGNRIYQDVYYSQQRGSDEAAEVYAEGKEVEE</sequence>
<feature type="transmembrane region" description="Helical" evidence="9">
    <location>
        <begin position="259"/>
        <end position="281"/>
    </location>
</feature>
<name>A0A9D1HQH4_9FIRM</name>
<feature type="domain" description="ABC transporter" evidence="10">
    <location>
        <begin position="355"/>
        <end position="591"/>
    </location>
</feature>
<dbReference type="InterPro" id="IPR011527">
    <property type="entry name" value="ABC1_TM_dom"/>
</dbReference>
<keyword evidence="7 9" id="KW-1133">Transmembrane helix</keyword>
<evidence type="ECO:0000256" key="5">
    <source>
        <dbReference type="ARBA" id="ARBA00022741"/>
    </source>
</evidence>
<keyword evidence="3" id="KW-1003">Cell membrane</keyword>
<dbReference type="GO" id="GO:0016887">
    <property type="term" value="F:ATP hydrolysis activity"/>
    <property type="evidence" value="ECO:0007669"/>
    <property type="project" value="InterPro"/>
</dbReference>
<dbReference type="PANTHER" id="PTHR43394:SF1">
    <property type="entry name" value="ATP-BINDING CASSETTE SUB-FAMILY B MEMBER 10, MITOCHONDRIAL"/>
    <property type="match status" value="1"/>
</dbReference>
<organism evidence="12 13">
    <name type="scientific">Candidatus Limadaptatus stercorigallinarum</name>
    <dbReference type="NCBI Taxonomy" id="2840845"/>
    <lineage>
        <taxon>Bacteria</taxon>
        <taxon>Bacillati</taxon>
        <taxon>Bacillota</taxon>
        <taxon>Clostridia</taxon>
        <taxon>Eubacteriales</taxon>
        <taxon>Candidatus Limadaptatus</taxon>
    </lineage>
</organism>
<keyword evidence="8 9" id="KW-0472">Membrane</keyword>
<protein>
    <submittedName>
        <fullName evidence="12">ABC transporter ATP-binding protein</fullName>
    </submittedName>
</protein>
<dbReference type="PROSITE" id="PS50929">
    <property type="entry name" value="ABC_TM1F"/>
    <property type="match status" value="1"/>
</dbReference>
<reference evidence="12" key="1">
    <citation type="submission" date="2020-10" db="EMBL/GenBank/DDBJ databases">
        <authorList>
            <person name="Gilroy R."/>
        </authorList>
    </citation>
    <scope>NUCLEOTIDE SEQUENCE</scope>
    <source>
        <strain evidence="12">1063</strain>
    </source>
</reference>
<dbReference type="InterPro" id="IPR036640">
    <property type="entry name" value="ABC1_TM_sf"/>
</dbReference>
<evidence type="ECO:0000256" key="1">
    <source>
        <dbReference type="ARBA" id="ARBA00004651"/>
    </source>
</evidence>
<evidence type="ECO:0000256" key="2">
    <source>
        <dbReference type="ARBA" id="ARBA00022448"/>
    </source>
</evidence>
<dbReference type="GO" id="GO:0015421">
    <property type="term" value="F:ABC-type oligopeptide transporter activity"/>
    <property type="evidence" value="ECO:0007669"/>
    <property type="project" value="TreeGrafter"/>
</dbReference>
<keyword evidence="4 9" id="KW-0812">Transmembrane</keyword>
<dbReference type="InterPro" id="IPR039421">
    <property type="entry name" value="Type_1_exporter"/>
</dbReference>
<dbReference type="EMBL" id="DVMN01000003">
    <property type="protein sequence ID" value="HIU20666.1"/>
    <property type="molecule type" value="Genomic_DNA"/>
</dbReference>
<dbReference type="InterPro" id="IPR017871">
    <property type="entry name" value="ABC_transporter-like_CS"/>
</dbReference>
<evidence type="ECO:0000313" key="13">
    <source>
        <dbReference type="Proteomes" id="UP000824088"/>
    </source>
</evidence>
<feature type="transmembrane region" description="Helical" evidence="9">
    <location>
        <begin position="21"/>
        <end position="41"/>
    </location>
</feature>
<evidence type="ECO:0000256" key="4">
    <source>
        <dbReference type="ARBA" id="ARBA00022692"/>
    </source>
</evidence>
<dbReference type="FunFam" id="3.40.50.300:FF:000221">
    <property type="entry name" value="Multidrug ABC transporter ATP-binding protein"/>
    <property type="match status" value="1"/>
</dbReference>
<dbReference type="PROSITE" id="PS00211">
    <property type="entry name" value="ABC_TRANSPORTER_1"/>
    <property type="match status" value="1"/>
</dbReference>
<comment type="caution">
    <text evidence="12">The sequence shown here is derived from an EMBL/GenBank/DDBJ whole genome shotgun (WGS) entry which is preliminary data.</text>
</comment>
<dbReference type="Pfam" id="PF00005">
    <property type="entry name" value="ABC_tran"/>
    <property type="match status" value="1"/>
</dbReference>
<feature type="transmembrane region" description="Helical" evidence="9">
    <location>
        <begin position="156"/>
        <end position="174"/>
    </location>
</feature>
<feature type="transmembrane region" description="Helical" evidence="9">
    <location>
        <begin position="180"/>
        <end position="201"/>
    </location>
</feature>
<comment type="subcellular location">
    <subcellularLocation>
        <location evidence="1">Cell membrane</location>
        <topology evidence="1">Multi-pass membrane protein</topology>
    </subcellularLocation>
</comment>